<evidence type="ECO:0000256" key="1">
    <source>
        <dbReference type="SAM" id="SignalP"/>
    </source>
</evidence>
<evidence type="ECO:0000313" key="3">
    <source>
        <dbReference type="Proteomes" id="UP000257004"/>
    </source>
</evidence>
<feature type="chain" id="PRO_5017577414" evidence="1">
    <location>
        <begin position="39"/>
        <end position="323"/>
    </location>
</feature>
<dbReference type="Pfam" id="PF11751">
    <property type="entry name" value="PorP_SprF"/>
    <property type="match status" value="1"/>
</dbReference>
<evidence type="ECO:0000313" key="2">
    <source>
        <dbReference type="EMBL" id="RED26820.1"/>
    </source>
</evidence>
<feature type="signal peptide" evidence="1">
    <location>
        <begin position="1"/>
        <end position="38"/>
    </location>
</feature>
<dbReference type="InterPro" id="IPR019861">
    <property type="entry name" value="PorP/SprF_Bacteroidetes"/>
</dbReference>
<organism evidence="2 3">
    <name type="scientific">Flavobacterium cutihirudinis</name>
    <dbReference type="NCBI Taxonomy" id="1265740"/>
    <lineage>
        <taxon>Bacteria</taxon>
        <taxon>Pseudomonadati</taxon>
        <taxon>Bacteroidota</taxon>
        <taxon>Flavobacteriia</taxon>
        <taxon>Flavobacteriales</taxon>
        <taxon>Flavobacteriaceae</taxon>
        <taxon>Flavobacterium</taxon>
    </lineage>
</organism>
<reference evidence="2 3" key="1">
    <citation type="submission" date="2018-07" db="EMBL/GenBank/DDBJ databases">
        <title>Genomic Encyclopedia of Archaeal and Bacterial Type Strains, Phase II (KMG-II): from individual species to whole genera.</title>
        <authorList>
            <person name="Goeker M."/>
        </authorList>
    </citation>
    <scope>NUCLEOTIDE SEQUENCE [LARGE SCALE GENOMIC DNA]</scope>
    <source>
        <strain evidence="2 3">DSM 25795</strain>
    </source>
</reference>
<protein>
    <submittedName>
        <fullName evidence="2">Type IX secretion system PorP/SprF family membrane protein</fullName>
    </submittedName>
</protein>
<dbReference type="EMBL" id="QRDQ01000007">
    <property type="protein sequence ID" value="RED26820.1"/>
    <property type="molecule type" value="Genomic_DNA"/>
</dbReference>
<keyword evidence="1" id="KW-0732">Signal</keyword>
<accession>A0A3D9G0Q6</accession>
<dbReference type="RefSeq" id="WP_394336439.1">
    <property type="nucleotide sequence ID" value="NZ_QRDQ01000007.1"/>
</dbReference>
<dbReference type="NCBIfam" id="TIGR03519">
    <property type="entry name" value="T9SS_PorP_fam"/>
    <property type="match status" value="1"/>
</dbReference>
<name>A0A3D9G0Q6_9FLAO</name>
<comment type="caution">
    <text evidence="2">The sequence shown here is derived from an EMBL/GenBank/DDBJ whole genome shotgun (WGS) entry which is preliminary data.</text>
</comment>
<dbReference type="AlphaFoldDB" id="A0A3D9G0Q6"/>
<dbReference type="Proteomes" id="UP000257004">
    <property type="component" value="Unassembled WGS sequence"/>
</dbReference>
<sequence length="323" mass="35955">MALFKIKLGITKKELAMIKNIKKVFTTIIMLSACGAFAQQEPQYTQYMYNTLTVNSAYAGSLGHMTITGLYRTQWVGLDGAPDTQSFTLDTPVGKNVGLGLSVVSEKIGPSEEQYIDGNFSYTIPSGQTHKLSFGIKGGGRVINIDWTKGSHRDPDVQFRENITNKFLPVVGAGLYWHGERDYIGISVPNFMTRERYNYDDIADDLVNERMHLYLIGGIVFDLSAHTKFKPAAFVKYVAGAPIIADFSANFMFNDAFTLGVSYRTSDAISALASIQIAPQLMVGYAYDYSTTELQNYNSGTHEIVLRFELVSRKKGLKSPRFF</sequence>
<keyword evidence="3" id="KW-1185">Reference proteome</keyword>
<proteinExistence type="predicted"/>
<gene>
    <name evidence="2" type="ORF">BD847_0745</name>
</gene>
<dbReference type="PROSITE" id="PS51257">
    <property type="entry name" value="PROKAR_LIPOPROTEIN"/>
    <property type="match status" value="1"/>
</dbReference>